<organism evidence="2 3">
    <name type="scientific">Euplotes crassus</name>
    <dbReference type="NCBI Taxonomy" id="5936"/>
    <lineage>
        <taxon>Eukaryota</taxon>
        <taxon>Sar</taxon>
        <taxon>Alveolata</taxon>
        <taxon>Ciliophora</taxon>
        <taxon>Intramacronucleata</taxon>
        <taxon>Spirotrichea</taxon>
        <taxon>Hypotrichia</taxon>
        <taxon>Euplotida</taxon>
        <taxon>Euplotidae</taxon>
        <taxon>Moneuplotes</taxon>
    </lineage>
</organism>
<gene>
    <name evidence="2" type="ORF">ECRASSUSDP1_LOCUS13228</name>
</gene>
<dbReference type="EMBL" id="CAMPGE010013157">
    <property type="protein sequence ID" value="CAI2371903.1"/>
    <property type="molecule type" value="Genomic_DNA"/>
</dbReference>
<name>A0AAD1ULZ2_EUPCR</name>
<keyword evidence="3" id="KW-1185">Reference proteome</keyword>
<feature type="region of interest" description="Disordered" evidence="1">
    <location>
        <begin position="331"/>
        <end position="354"/>
    </location>
</feature>
<feature type="region of interest" description="Disordered" evidence="1">
    <location>
        <begin position="146"/>
        <end position="212"/>
    </location>
</feature>
<sequence length="354" mass="40587">MESTCFTKGCSHPVTEYCLTEKRPVCADCKADLHYSCDLEHIVSAKYLWYQIQGCSKIIDAAVKYYNQYSLENSCPEFKESIASIKTEFNKVKQDTEMKINDNDFLKFKQNEAELNKIRESINNNPSMMKVLSISHQKLIRHKISNYNDHKKEHKELEDEQKIVKEESKSELKDNKVKDLDREDKNPDMAEKKASSSSPSKSSNLVPSQKVDPCKVPQNSVFGSEFELRINENCAAEKRSFLDFEIDCNKNTHIDLMKGYIKSKSKISEKKTFTFWPAKDHLSLLNDFVENCLPYRLCENLIIKNKASSPKISLPELSAVLEKLLETSPRALQFENHPSTARPPPSTSNTVPNT</sequence>
<dbReference type="Proteomes" id="UP001295684">
    <property type="component" value="Unassembled WGS sequence"/>
</dbReference>
<evidence type="ECO:0000256" key="1">
    <source>
        <dbReference type="SAM" id="MobiDB-lite"/>
    </source>
</evidence>
<dbReference type="AlphaFoldDB" id="A0AAD1ULZ2"/>
<evidence type="ECO:0000313" key="2">
    <source>
        <dbReference type="EMBL" id="CAI2371903.1"/>
    </source>
</evidence>
<accession>A0AAD1ULZ2</accession>
<evidence type="ECO:0000313" key="3">
    <source>
        <dbReference type="Proteomes" id="UP001295684"/>
    </source>
</evidence>
<protein>
    <submittedName>
        <fullName evidence="2">Uncharacterized protein</fullName>
    </submittedName>
</protein>
<comment type="caution">
    <text evidence="2">The sequence shown here is derived from an EMBL/GenBank/DDBJ whole genome shotgun (WGS) entry which is preliminary data.</text>
</comment>
<proteinExistence type="predicted"/>
<feature type="compositionally biased region" description="Basic and acidic residues" evidence="1">
    <location>
        <begin position="148"/>
        <end position="194"/>
    </location>
</feature>
<reference evidence="2" key="1">
    <citation type="submission" date="2023-07" db="EMBL/GenBank/DDBJ databases">
        <authorList>
            <consortium name="AG Swart"/>
            <person name="Singh M."/>
            <person name="Singh A."/>
            <person name="Seah K."/>
            <person name="Emmerich C."/>
        </authorList>
    </citation>
    <scope>NUCLEOTIDE SEQUENCE</scope>
    <source>
        <strain evidence="2">DP1</strain>
    </source>
</reference>